<dbReference type="Pfam" id="PF01075">
    <property type="entry name" value="Glyco_transf_9"/>
    <property type="match status" value="1"/>
</dbReference>
<name>A0A556M7S8_9SPHI</name>
<keyword evidence="2 3" id="KW-0808">Transferase</keyword>
<accession>A0A556M7S8</accession>
<evidence type="ECO:0000256" key="2">
    <source>
        <dbReference type="ARBA" id="ARBA00022679"/>
    </source>
</evidence>
<dbReference type="RefSeq" id="WP_144250842.1">
    <property type="nucleotide sequence ID" value="NZ_VLPK01000008.1"/>
</dbReference>
<dbReference type="InterPro" id="IPR051199">
    <property type="entry name" value="LPS_LOS_Heptosyltrfase"/>
</dbReference>
<reference evidence="3 4" key="1">
    <citation type="submission" date="2019-07" db="EMBL/GenBank/DDBJ databases">
        <authorList>
            <person name="Huq M.A."/>
        </authorList>
    </citation>
    <scope>NUCLEOTIDE SEQUENCE [LARGE SCALE GENOMIC DNA]</scope>
    <source>
        <strain evidence="3 4">MAH-19</strain>
    </source>
</reference>
<keyword evidence="1" id="KW-0328">Glycosyltransferase</keyword>
<dbReference type="Proteomes" id="UP000318733">
    <property type="component" value="Unassembled WGS sequence"/>
</dbReference>
<sequence>MFCKNGVPSHILYFGDSLGDNLLLTTLSKALYERGYQNIWIKCDHPDLFKNNPVVKLVIPFNTLLSSYLLKLGNVKLVRPAYTTYQPEEDRDLIPEKHILLKMADWLDIKGTIENKPVLDLEVAETAKGLIYDKQIVIVTSTVSALIPMKNKEWFAGRYQQIVDKYANQYQFIQLGSKYDAPLTNVLDLRGKTTIRESAAILKNARLLITHVGFMMHLARAVDCRAVIIYGGRESPDQSGYSVFRNIYSEVACSPCWFHNKCEHDRKCLTRITSSDAEHAVLEQLQLYGTPLTTDLLINI</sequence>
<protein>
    <submittedName>
        <fullName evidence="3">Glycosyltransferase family 9 protein</fullName>
    </submittedName>
</protein>
<dbReference type="PANTHER" id="PTHR30160">
    <property type="entry name" value="TETRAACYLDISACCHARIDE 4'-KINASE-RELATED"/>
    <property type="match status" value="1"/>
</dbReference>
<dbReference type="InterPro" id="IPR002201">
    <property type="entry name" value="Glyco_trans_9"/>
</dbReference>
<dbReference type="Gene3D" id="3.40.50.2000">
    <property type="entry name" value="Glycogen Phosphorylase B"/>
    <property type="match status" value="1"/>
</dbReference>
<proteinExistence type="predicted"/>
<keyword evidence="4" id="KW-1185">Reference proteome</keyword>
<dbReference type="GO" id="GO:0008713">
    <property type="term" value="F:ADP-heptose-lipopolysaccharide heptosyltransferase activity"/>
    <property type="evidence" value="ECO:0007669"/>
    <property type="project" value="TreeGrafter"/>
</dbReference>
<evidence type="ECO:0000256" key="1">
    <source>
        <dbReference type="ARBA" id="ARBA00022676"/>
    </source>
</evidence>
<dbReference type="GO" id="GO:0009244">
    <property type="term" value="P:lipopolysaccharide core region biosynthetic process"/>
    <property type="evidence" value="ECO:0007669"/>
    <property type="project" value="TreeGrafter"/>
</dbReference>
<evidence type="ECO:0000313" key="4">
    <source>
        <dbReference type="Proteomes" id="UP000318733"/>
    </source>
</evidence>
<dbReference type="OrthoDB" id="791408at2"/>
<organism evidence="3 4">
    <name type="scientific">Mucilaginibacter corticis</name>
    <dbReference type="NCBI Taxonomy" id="2597670"/>
    <lineage>
        <taxon>Bacteria</taxon>
        <taxon>Pseudomonadati</taxon>
        <taxon>Bacteroidota</taxon>
        <taxon>Sphingobacteriia</taxon>
        <taxon>Sphingobacteriales</taxon>
        <taxon>Sphingobacteriaceae</taxon>
        <taxon>Mucilaginibacter</taxon>
    </lineage>
</organism>
<dbReference type="PANTHER" id="PTHR30160:SF1">
    <property type="entry name" value="LIPOPOLYSACCHARIDE 1,2-N-ACETYLGLUCOSAMINETRANSFERASE-RELATED"/>
    <property type="match status" value="1"/>
</dbReference>
<comment type="caution">
    <text evidence="3">The sequence shown here is derived from an EMBL/GenBank/DDBJ whole genome shotgun (WGS) entry which is preliminary data.</text>
</comment>
<dbReference type="AlphaFoldDB" id="A0A556M7S8"/>
<evidence type="ECO:0000313" key="3">
    <source>
        <dbReference type="EMBL" id="TSJ35968.1"/>
    </source>
</evidence>
<dbReference type="SUPFAM" id="SSF53756">
    <property type="entry name" value="UDP-Glycosyltransferase/glycogen phosphorylase"/>
    <property type="match status" value="1"/>
</dbReference>
<gene>
    <name evidence="3" type="ORF">FO440_23920</name>
</gene>
<dbReference type="EMBL" id="VLPK01000008">
    <property type="protein sequence ID" value="TSJ35968.1"/>
    <property type="molecule type" value="Genomic_DNA"/>
</dbReference>
<dbReference type="GO" id="GO:0005829">
    <property type="term" value="C:cytosol"/>
    <property type="evidence" value="ECO:0007669"/>
    <property type="project" value="TreeGrafter"/>
</dbReference>